<dbReference type="GO" id="GO:0003677">
    <property type="term" value="F:DNA binding"/>
    <property type="evidence" value="ECO:0007669"/>
    <property type="project" value="UniProtKB-KW"/>
</dbReference>
<evidence type="ECO:0000313" key="7">
    <source>
        <dbReference type="Proteomes" id="UP000032679"/>
    </source>
</evidence>
<evidence type="ECO:0000313" key="6">
    <source>
        <dbReference type="EMBL" id="GAN54448.1"/>
    </source>
</evidence>
<accession>A0A0D6MMD9</accession>
<evidence type="ECO:0000256" key="4">
    <source>
        <dbReference type="ARBA" id="ARBA00023163"/>
    </source>
</evidence>
<dbReference type="SUPFAM" id="SSF46785">
    <property type="entry name" value="Winged helix' DNA-binding domain"/>
    <property type="match status" value="1"/>
</dbReference>
<dbReference type="STRING" id="1231623.Tasa_021_029"/>
<dbReference type="RefSeq" id="WP_048848993.1">
    <property type="nucleotide sequence ID" value="NZ_BALE01000021.1"/>
</dbReference>
<dbReference type="Proteomes" id="UP000032679">
    <property type="component" value="Unassembled WGS sequence"/>
</dbReference>
<dbReference type="PANTHER" id="PTHR30419">
    <property type="entry name" value="HTH-TYPE TRANSCRIPTIONAL REGULATOR YBHD"/>
    <property type="match status" value="1"/>
</dbReference>
<evidence type="ECO:0000256" key="3">
    <source>
        <dbReference type="ARBA" id="ARBA00023125"/>
    </source>
</evidence>
<reference evidence="6 7" key="1">
    <citation type="submission" date="2012-10" db="EMBL/GenBank/DDBJ databases">
        <title>Genome sequencing of Tanticharoenia sakaeratensis NBRC 103193.</title>
        <authorList>
            <person name="Azuma Y."/>
            <person name="Hadano H."/>
            <person name="Hirakawa H."/>
            <person name="Matsushita K."/>
        </authorList>
    </citation>
    <scope>NUCLEOTIDE SEQUENCE [LARGE SCALE GENOMIC DNA]</scope>
    <source>
        <strain evidence="6 7">NBRC 103193</strain>
    </source>
</reference>
<keyword evidence="2" id="KW-0805">Transcription regulation</keyword>
<feature type="domain" description="HTH lysR-type" evidence="5">
    <location>
        <begin position="17"/>
        <end position="74"/>
    </location>
</feature>
<dbReference type="InterPro" id="IPR036388">
    <property type="entry name" value="WH-like_DNA-bd_sf"/>
</dbReference>
<dbReference type="GO" id="GO:0003700">
    <property type="term" value="F:DNA-binding transcription factor activity"/>
    <property type="evidence" value="ECO:0007669"/>
    <property type="project" value="InterPro"/>
</dbReference>
<dbReference type="InterPro" id="IPR005119">
    <property type="entry name" value="LysR_subst-bd"/>
</dbReference>
<dbReference type="Gene3D" id="1.10.10.10">
    <property type="entry name" value="Winged helix-like DNA-binding domain superfamily/Winged helix DNA-binding domain"/>
    <property type="match status" value="1"/>
</dbReference>
<dbReference type="EMBL" id="BALE01000021">
    <property type="protein sequence ID" value="GAN54448.1"/>
    <property type="molecule type" value="Genomic_DNA"/>
</dbReference>
<dbReference type="GO" id="GO:0005829">
    <property type="term" value="C:cytosol"/>
    <property type="evidence" value="ECO:0007669"/>
    <property type="project" value="TreeGrafter"/>
</dbReference>
<dbReference type="PROSITE" id="PS50931">
    <property type="entry name" value="HTH_LYSR"/>
    <property type="match status" value="1"/>
</dbReference>
<dbReference type="Gene3D" id="3.40.190.290">
    <property type="match status" value="1"/>
</dbReference>
<organism evidence="6 7">
    <name type="scientific">Tanticharoenia sakaeratensis NBRC 103193</name>
    <dbReference type="NCBI Taxonomy" id="1231623"/>
    <lineage>
        <taxon>Bacteria</taxon>
        <taxon>Pseudomonadati</taxon>
        <taxon>Pseudomonadota</taxon>
        <taxon>Alphaproteobacteria</taxon>
        <taxon>Acetobacterales</taxon>
        <taxon>Acetobacteraceae</taxon>
        <taxon>Tanticharoenia</taxon>
    </lineage>
</organism>
<proteinExistence type="inferred from homology"/>
<keyword evidence="4" id="KW-0804">Transcription</keyword>
<comment type="similarity">
    <text evidence="1">Belongs to the LysR transcriptional regulatory family.</text>
</comment>
<gene>
    <name evidence="6" type="ORF">Tasa_021_029</name>
</gene>
<sequence>MKQAPSLSPSWFVDIRLKFRHLQLLKALSQQSTLQDAADSLGLAQPAASRLLGDLEDVIGAPLFRRDGRRLVLTAYGEILTRHAKNLLDELDRTRDEFNTLLQGGVGSVSIGAIDGPVVDLITQAVLNIQRDNPGIELEISTGSSIALFRDLLNGNIDIMIGRPPEDNIGNVYHYVPIGEEPMVISARFDHPLLRSGRKVGLEEMALYPWILQRKGGKSRGKLEQAFAERNIALPANIIGSDSLVMTLAYLEKTDALTILSAAVAHQQAKYSQVRIIPSGVDIAISSYGILTLKSRNHSAAAITVLGELKSVLAPTPAAL</sequence>
<evidence type="ECO:0000256" key="1">
    <source>
        <dbReference type="ARBA" id="ARBA00009437"/>
    </source>
</evidence>
<name>A0A0D6MMD9_9PROT</name>
<keyword evidence="3" id="KW-0238">DNA-binding</keyword>
<dbReference type="PANTHER" id="PTHR30419:SF8">
    <property type="entry name" value="NITROGEN ASSIMILATION TRANSCRIPTIONAL ACTIVATOR-RELATED"/>
    <property type="match status" value="1"/>
</dbReference>
<dbReference type="OrthoDB" id="9806538at2"/>
<protein>
    <submittedName>
        <fullName evidence="6">Regulatory protein</fullName>
    </submittedName>
</protein>
<keyword evidence="7" id="KW-1185">Reference proteome</keyword>
<dbReference type="SUPFAM" id="SSF53850">
    <property type="entry name" value="Periplasmic binding protein-like II"/>
    <property type="match status" value="1"/>
</dbReference>
<dbReference type="Pfam" id="PF03466">
    <property type="entry name" value="LysR_substrate"/>
    <property type="match status" value="1"/>
</dbReference>
<dbReference type="InterPro" id="IPR036390">
    <property type="entry name" value="WH_DNA-bd_sf"/>
</dbReference>
<dbReference type="Pfam" id="PF00126">
    <property type="entry name" value="HTH_1"/>
    <property type="match status" value="1"/>
</dbReference>
<dbReference type="InterPro" id="IPR000847">
    <property type="entry name" value="LysR_HTH_N"/>
</dbReference>
<dbReference type="PRINTS" id="PR00039">
    <property type="entry name" value="HTHLYSR"/>
</dbReference>
<evidence type="ECO:0000259" key="5">
    <source>
        <dbReference type="PROSITE" id="PS50931"/>
    </source>
</evidence>
<evidence type="ECO:0000256" key="2">
    <source>
        <dbReference type="ARBA" id="ARBA00023015"/>
    </source>
</evidence>
<dbReference type="AlphaFoldDB" id="A0A0D6MMD9"/>
<dbReference type="InterPro" id="IPR050950">
    <property type="entry name" value="HTH-type_LysR_regulators"/>
</dbReference>
<comment type="caution">
    <text evidence="6">The sequence shown here is derived from an EMBL/GenBank/DDBJ whole genome shotgun (WGS) entry which is preliminary data.</text>
</comment>